<dbReference type="AlphaFoldDB" id="C8ZE44"/>
<organism evidence="1">
    <name type="scientific">Saccharomyces cerevisiae (strain Lalvin EC1118 / Prise de mousse)</name>
    <name type="common">Baker's yeast</name>
    <dbReference type="NCBI Taxonomy" id="643680"/>
    <lineage>
        <taxon>Eukaryota</taxon>
        <taxon>Fungi</taxon>
        <taxon>Dikarya</taxon>
        <taxon>Ascomycota</taxon>
        <taxon>Saccharomycotina</taxon>
        <taxon>Saccharomycetes</taxon>
        <taxon>Saccharomycetales</taxon>
        <taxon>Saccharomycetaceae</taxon>
        <taxon>Saccharomyces</taxon>
    </lineage>
</organism>
<accession>C8ZE44</accession>
<gene>
    <name evidence="1" type="ORF">EC1118_1L7_3224g</name>
</gene>
<evidence type="ECO:0000313" key="1">
    <source>
        <dbReference type="EMBL" id="CAY81660.1"/>
    </source>
</evidence>
<dbReference type="HOGENOM" id="CLU_2672990_0_0_1"/>
<protein>
    <submittedName>
        <fullName evidence="1">EC1118_1L7_3224p</fullName>
    </submittedName>
</protein>
<proteinExistence type="predicted"/>
<dbReference type="EMBL" id="FN393080">
    <property type="protein sequence ID" value="CAY81660.1"/>
    <property type="molecule type" value="Genomic_DNA"/>
</dbReference>
<name>C8ZE44_YEAS8</name>
<reference evidence="1" key="1">
    <citation type="journal article" date="2009" name="Proc. Natl. Acad. Sci. U.S.A.">
        <title>Eukaryote-to-eukaryote gene transfer events revealed by the genome sequence of the wine yeast Saccharomyces cerevisiae EC1118.</title>
        <authorList>
            <person name="Novo M."/>
            <person name="Bigey F."/>
            <person name="Beyne E."/>
            <person name="Galeote V."/>
            <person name="Gavory F."/>
            <person name="Mallet S."/>
            <person name="Cambot B."/>
            <person name="Legras J.L."/>
            <person name="Wincker P."/>
            <person name="Casaregola S."/>
            <person name="Dequin S."/>
        </authorList>
    </citation>
    <scope>NUCLEOTIDE SEQUENCE [LARGE SCALE GENOMIC DNA]</scope>
    <source>
        <strain evidence="1">Lalvin EC1118</strain>
        <strain>Lalvin EC1118 / Prise de mousse</strain>
    </source>
</reference>
<sequence>MAMALVDGRISAQEVEVQLTLRVPHMCALSLVKNDGQGVVVVGGVFVFPFNGLLGGEGSFGHWCCGSVLLWCLVV</sequence>